<dbReference type="RefSeq" id="XP_028936657.1">
    <property type="nucleotide sequence ID" value="XM_029080824.1"/>
</dbReference>
<evidence type="ECO:0000256" key="1">
    <source>
        <dbReference type="ARBA" id="ARBA00004141"/>
    </source>
</evidence>
<protein>
    <submittedName>
        <fullName evidence="11">Calcium homeostasis modulator 3</fullName>
    </submittedName>
</protein>
<dbReference type="Pfam" id="PF14798">
    <property type="entry name" value="Ca_hom_mod"/>
    <property type="match status" value="1"/>
</dbReference>
<gene>
    <name evidence="11" type="primary">CALHM3</name>
</gene>
<keyword evidence="3" id="KW-0813">Transport</keyword>
<evidence type="ECO:0000256" key="10">
    <source>
        <dbReference type="SAM" id="Phobius"/>
    </source>
</evidence>
<dbReference type="GO" id="GO:0051291">
    <property type="term" value="P:protein heterooligomerization"/>
    <property type="evidence" value="ECO:0007669"/>
    <property type="project" value="Ensembl"/>
</dbReference>
<dbReference type="CTD" id="119395"/>
<reference evidence="11" key="2">
    <citation type="submission" date="2025-09" db="UniProtKB">
        <authorList>
            <consortium name="Ensembl"/>
        </authorList>
    </citation>
    <scope>IDENTIFICATION</scope>
    <source>
        <strain evidence="11">Glennie</strain>
    </source>
</reference>
<keyword evidence="6" id="KW-0406">Ion transport</keyword>
<evidence type="ECO:0000256" key="9">
    <source>
        <dbReference type="SAM" id="MobiDB-lite"/>
    </source>
</evidence>
<comment type="subcellular location">
    <subcellularLocation>
        <location evidence="1">Membrane</location>
        <topology evidence="1">Multi-pass membrane protein</topology>
    </subcellularLocation>
</comment>
<dbReference type="InterPro" id="IPR029569">
    <property type="entry name" value="CALHM"/>
</dbReference>
<keyword evidence="12" id="KW-1185">Reference proteome</keyword>
<dbReference type="OrthoDB" id="5978124at2759"/>
<organism evidence="11 12">
    <name type="scientific">Ornithorhynchus anatinus</name>
    <name type="common">Duckbill platypus</name>
    <dbReference type="NCBI Taxonomy" id="9258"/>
    <lineage>
        <taxon>Eukaryota</taxon>
        <taxon>Metazoa</taxon>
        <taxon>Chordata</taxon>
        <taxon>Craniata</taxon>
        <taxon>Vertebrata</taxon>
        <taxon>Euteleostomi</taxon>
        <taxon>Mammalia</taxon>
        <taxon>Monotremata</taxon>
        <taxon>Ornithorhynchidae</taxon>
        <taxon>Ornithorhynchus</taxon>
    </lineage>
</organism>
<dbReference type="InParanoid" id="F7DAX5"/>
<dbReference type="KEGG" id="oaa:100081324"/>
<feature type="transmembrane region" description="Helical" evidence="10">
    <location>
        <begin position="49"/>
        <end position="70"/>
    </location>
</feature>
<dbReference type="Ensembl" id="ENSOANT00000002616.3">
    <property type="protein sequence ID" value="ENSOANP00000002615.2"/>
    <property type="gene ID" value="ENSOANG00000001633.3"/>
</dbReference>
<keyword evidence="4 10" id="KW-0812">Transmembrane</keyword>
<evidence type="ECO:0000313" key="12">
    <source>
        <dbReference type="Proteomes" id="UP000002279"/>
    </source>
</evidence>
<dbReference type="GO" id="GO:0005261">
    <property type="term" value="F:monoatomic cation channel activity"/>
    <property type="evidence" value="ECO:0000318"/>
    <property type="project" value="GO_Central"/>
</dbReference>
<keyword evidence="5 10" id="KW-1133">Transmembrane helix</keyword>
<dbReference type="GO" id="GO:0005886">
    <property type="term" value="C:plasma membrane"/>
    <property type="evidence" value="ECO:0000318"/>
    <property type="project" value="GO_Central"/>
</dbReference>
<dbReference type="Bgee" id="ENSOANG00000001633">
    <property type="expression patterns" value="Expressed in fibroblast and 4 other cell types or tissues"/>
</dbReference>
<evidence type="ECO:0000256" key="3">
    <source>
        <dbReference type="ARBA" id="ARBA00022448"/>
    </source>
</evidence>
<dbReference type="OMA" id="RCWSQAL"/>
<dbReference type="AlphaFoldDB" id="F7DAX5"/>
<evidence type="ECO:0000256" key="5">
    <source>
        <dbReference type="ARBA" id="ARBA00022989"/>
    </source>
</evidence>
<dbReference type="eggNOG" id="ENOG502QRUK">
    <property type="taxonomic scope" value="Eukaryota"/>
</dbReference>
<dbReference type="GeneID" id="100081324"/>
<proteinExistence type="inferred from homology"/>
<evidence type="ECO:0000313" key="11">
    <source>
        <dbReference type="Ensembl" id="ENSOANP00000002615.2"/>
    </source>
</evidence>
<feature type="region of interest" description="Disordered" evidence="9">
    <location>
        <begin position="307"/>
        <end position="337"/>
    </location>
</feature>
<dbReference type="Proteomes" id="UP000002279">
    <property type="component" value="Unplaced"/>
</dbReference>
<evidence type="ECO:0000256" key="2">
    <source>
        <dbReference type="ARBA" id="ARBA00008497"/>
    </source>
</evidence>
<dbReference type="STRING" id="9258.ENSOANP00000002615"/>
<feature type="region of interest" description="Disordered" evidence="9">
    <location>
        <begin position="258"/>
        <end position="281"/>
    </location>
</feature>
<keyword evidence="8" id="KW-0407">Ion channel</keyword>
<dbReference type="FunCoup" id="F7DAX5">
    <property type="interactions" value="7"/>
</dbReference>
<dbReference type="GeneTree" id="ENSGT01030000234610"/>
<dbReference type="GO" id="GO:0016323">
    <property type="term" value="C:basolateral plasma membrane"/>
    <property type="evidence" value="ECO:0007669"/>
    <property type="project" value="Ensembl"/>
</dbReference>
<dbReference type="GO" id="GO:0050909">
    <property type="term" value="P:sensory perception of taste"/>
    <property type="evidence" value="ECO:0007669"/>
    <property type="project" value="Ensembl"/>
</dbReference>
<dbReference type="HOGENOM" id="CLU_069286_0_0_1"/>
<dbReference type="PANTHER" id="PTHR32261">
    <property type="entry name" value="CALCIUM HOMEOSTASIS MODULATOR PROTEIN"/>
    <property type="match status" value="1"/>
</dbReference>
<name>F7DAX5_ORNAN</name>
<comment type="similarity">
    <text evidence="2">Belongs to the CALHM family.</text>
</comment>
<evidence type="ECO:0000256" key="4">
    <source>
        <dbReference type="ARBA" id="ARBA00022692"/>
    </source>
</evidence>
<dbReference type="GO" id="GO:0005244">
    <property type="term" value="F:voltage-gated monoatomic ion channel activity"/>
    <property type="evidence" value="ECO:0007669"/>
    <property type="project" value="Ensembl"/>
</dbReference>
<sequence length="337" mass="38270">MDKFRMVFQYFQSSSESVMNGICGLLALATVKMYTSFEFNCPCLPRYNVVYGLGVLLIPPAALFLCGLIVNRQSVTVIEEWKRPTGRRTKDLGVIRYMCSSILQRALVAPIVWILLTLLDGKGFICAFSSSVDPEKFVDFANMTPSEVQFLLAKVPCKEDDLVRNSTSRKAVTRYLRCLSQALGWSITLLLIMAAFLARSLQPCFHQATFLQRRYWSNYLDLEQKLFDETCCEHARDFAHRCVLHFFDSMRKEIKARGLSISRDHQGKEEGEGEGKEDHLHGITNQDQMNRLLATWYVSKPPLDITQATQAHPSGVDGSVRWPPSPLGRRVSKQTDV</sequence>
<keyword evidence="7 10" id="KW-0472">Membrane</keyword>
<evidence type="ECO:0000256" key="8">
    <source>
        <dbReference type="ARBA" id="ARBA00023303"/>
    </source>
</evidence>
<evidence type="ECO:0000256" key="7">
    <source>
        <dbReference type="ARBA" id="ARBA00023136"/>
    </source>
</evidence>
<evidence type="ECO:0000256" key="6">
    <source>
        <dbReference type="ARBA" id="ARBA00023065"/>
    </source>
</evidence>
<dbReference type="GO" id="GO:1904669">
    <property type="term" value="P:ATP export"/>
    <property type="evidence" value="ECO:0007669"/>
    <property type="project" value="Ensembl"/>
</dbReference>
<reference evidence="11" key="1">
    <citation type="submission" date="2025-08" db="UniProtKB">
        <authorList>
            <consortium name="Ensembl"/>
        </authorList>
    </citation>
    <scope>IDENTIFICATION</scope>
    <source>
        <strain evidence="11">Glennie</strain>
    </source>
</reference>
<dbReference type="PANTHER" id="PTHR32261:SF7">
    <property type="entry name" value="CALCIUM HOMEOSTASIS MODULATOR PROTEIN 3"/>
    <property type="match status" value="1"/>
</dbReference>
<accession>F7DAX5</accession>